<proteinExistence type="predicted"/>
<evidence type="ECO:0000256" key="1">
    <source>
        <dbReference type="SAM" id="MobiDB-lite"/>
    </source>
</evidence>
<feature type="compositionally biased region" description="Polar residues" evidence="1">
    <location>
        <begin position="93"/>
        <end position="108"/>
    </location>
</feature>
<keyword evidence="2" id="KW-1133">Transmembrane helix</keyword>
<keyword evidence="2" id="KW-0472">Membrane</keyword>
<dbReference type="PROSITE" id="PS51257">
    <property type="entry name" value="PROKAR_LIPOPROTEIN"/>
    <property type="match status" value="1"/>
</dbReference>
<dbReference type="AlphaFoldDB" id="A0A7S3XL30"/>
<evidence type="ECO:0008006" key="4">
    <source>
        <dbReference type="Google" id="ProtNLM"/>
    </source>
</evidence>
<accession>A0A7S3XL30</accession>
<organism evidence="3">
    <name type="scientific">Heterosigma akashiwo</name>
    <name type="common">Chromophytic alga</name>
    <name type="synonym">Heterosigma carterae</name>
    <dbReference type="NCBI Taxonomy" id="2829"/>
    <lineage>
        <taxon>Eukaryota</taxon>
        <taxon>Sar</taxon>
        <taxon>Stramenopiles</taxon>
        <taxon>Ochrophyta</taxon>
        <taxon>Raphidophyceae</taxon>
        <taxon>Chattonellales</taxon>
        <taxon>Chattonellaceae</taxon>
        <taxon>Heterosigma</taxon>
    </lineage>
</organism>
<protein>
    <recommendedName>
        <fullName evidence="4">BAP29/BAP31 transmembrane domain-containing protein</fullName>
    </recommendedName>
</protein>
<gene>
    <name evidence="3" type="ORF">HAKA00212_LOCUS4485</name>
</gene>
<evidence type="ECO:0000256" key="2">
    <source>
        <dbReference type="SAM" id="Phobius"/>
    </source>
</evidence>
<keyword evidence="2" id="KW-0812">Transmembrane</keyword>
<name>A0A7S3XL30_HETAK</name>
<evidence type="ECO:0000313" key="3">
    <source>
        <dbReference type="EMBL" id="CAE0625814.1"/>
    </source>
</evidence>
<dbReference type="EMBL" id="HBIU01010516">
    <property type="protein sequence ID" value="CAE0625814.1"/>
    <property type="molecule type" value="Transcribed_RNA"/>
</dbReference>
<sequence length="124" mass="14545">MVGRSILTMVITISGCILCYELYETSYLKTREGAALSYKEKKDLRMIRWRAERNFWIVFMAFTLWVMLHRFISKMKENRRLEKELKALQQQLGNTTNLSGQSTSTRRSQAPEEQEASTNEAKLD</sequence>
<feature type="region of interest" description="Disordered" evidence="1">
    <location>
        <begin position="92"/>
        <end position="124"/>
    </location>
</feature>
<feature type="transmembrane region" description="Helical" evidence="2">
    <location>
        <begin position="55"/>
        <end position="72"/>
    </location>
</feature>
<reference evidence="3" key="1">
    <citation type="submission" date="2021-01" db="EMBL/GenBank/DDBJ databases">
        <authorList>
            <person name="Corre E."/>
            <person name="Pelletier E."/>
            <person name="Niang G."/>
            <person name="Scheremetjew M."/>
            <person name="Finn R."/>
            <person name="Kale V."/>
            <person name="Holt S."/>
            <person name="Cochrane G."/>
            <person name="Meng A."/>
            <person name="Brown T."/>
            <person name="Cohen L."/>
        </authorList>
    </citation>
    <scope>NUCLEOTIDE SEQUENCE</scope>
    <source>
        <strain evidence="3">CCMP3107</strain>
    </source>
</reference>